<gene>
    <name evidence="2" type="ORF">AMOR_11570</name>
</gene>
<evidence type="ECO:0000313" key="3">
    <source>
        <dbReference type="Proteomes" id="UP001162891"/>
    </source>
</evidence>
<dbReference type="Proteomes" id="UP001162891">
    <property type="component" value="Chromosome"/>
</dbReference>
<sequence>MMAVMPGGPASLGRMLLVLGGVLVAIGLVLVLAERFPGLRIGKLPGDLSVERPGFRFYFPLGTSILVSVILSLVLWLVGRRGR</sequence>
<protein>
    <recommendedName>
        <fullName evidence="4">DUF2905 domain-containing protein</fullName>
    </recommendedName>
</protein>
<keyword evidence="3" id="KW-1185">Reference proteome</keyword>
<reference evidence="3" key="1">
    <citation type="journal article" date="2022" name="Int. J. Syst. Evol. Microbiol.">
        <title>Anaeromyxobacter oryzae sp. nov., Anaeromyxobacter diazotrophicus sp. nov. and Anaeromyxobacter paludicola sp. nov., isolated from paddy soils.</title>
        <authorList>
            <person name="Itoh H."/>
            <person name="Xu Z."/>
            <person name="Mise K."/>
            <person name="Masuda Y."/>
            <person name="Ushijima N."/>
            <person name="Hayakawa C."/>
            <person name="Shiratori Y."/>
            <person name="Senoo K."/>
        </authorList>
    </citation>
    <scope>NUCLEOTIDE SEQUENCE [LARGE SCALE GENOMIC DNA]</scope>
    <source>
        <strain evidence="3">Red232</strain>
    </source>
</reference>
<evidence type="ECO:0008006" key="4">
    <source>
        <dbReference type="Google" id="ProtNLM"/>
    </source>
</evidence>
<accession>A0ABM7WRS9</accession>
<evidence type="ECO:0000256" key="1">
    <source>
        <dbReference type="SAM" id="Phobius"/>
    </source>
</evidence>
<dbReference type="InterPro" id="IPR021320">
    <property type="entry name" value="DUF2905"/>
</dbReference>
<dbReference type="PANTHER" id="PTHR36443">
    <property type="entry name" value="BSR5223 PROTEIN"/>
    <property type="match status" value="1"/>
</dbReference>
<dbReference type="Pfam" id="PF11146">
    <property type="entry name" value="DUF2905"/>
    <property type="match status" value="1"/>
</dbReference>
<dbReference type="PANTHER" id="PTHR36443:SF1">
    <property type="entry name" value="BSR5223 PROTEIN"/>
    <property type="match status" value="1"/>
</dbReference>
<organism evidence="2 3">
    <name type="scientific">Anaeromyxobacter oryzae</name>
    <dbReference type="NCBI Taxonomy" id="2918170"/>
    <lineage>
        <taxon>Bacteria</taxon>
        <taxon>Pseudomonadati</taxon>
        <taxon>Myxococcota</taxon>
        <taxon>Myxococcia</taxon>
        <taxon>Myxococcales</taxon>
        <taxon>Cystobacterineae</taxon>
        <taxon>Anaeromyxobacteraceae</taxon>
        <taxon>Anaeromyxobacter</taxon>
    </lineage>
</organism>
<feature type="transmembrane region" description="Helical" evidence="1">
    <location>
        <begin position="57"/>
        <end position="78"/>
    </location>
</feature>
<proteinExistence type="predicted"/>
<keyword evidence="1" id="KW-0812">Transmembrane</keyword>
<evidence type="ECO:0000313" key="2">
    <source>
        <dbReference type="EMBL" id="BDG02161.1"/>
    </source>
</evidence>
<name>A0ABM7WRS9_9BACT</name>
<keyword evidence="1" id="KW-1133">Transmembrane helix</keyword>
<keyword evidence="1" id="KW-0472">Membrane</keyword>
<dbReference type="EMBL" id="AP025591">
    <property type="protein sequence ID" value="BDG02161.1"/>
    <property type="molecule type" value="Genomic_DNA"/>
</dbReference>